<dbReference type="Gene3D" id="1.10.1740.10">
    <property type="match status" value="1"/>
</dbReference>
<dbReference type="Proteomes" id="UP000013782">
    <property type="component" value="Unassembled WGS sequence"/>
</dbReference>
<dbReference type="NCBIfam" id="TIGR02937">
    <property type="entry name" value="sigma70-ECF"/>
    <property type="match status" value="1"/>
</dbReference>
<proteinExistence type="inferred from homology"/>
<dbReference type="OrthoDB" id="1767844at2"/>
<dbReference type="EMBL" id="AJAQ01000011">
    <property type="protein sequence ID" value="EOH95317.1"/>
    <property type="molecule type" value="Genomic_DNA"/>
</dbReference>
<dbReference type="InterPro" id="IPR013325">
    <property type="entry name" value="RNA_pol_sigma_r2"/>
</dbReference>
<dbReference type="PANTHER" id="PTHR43133">
    <property type="entry name" value="RNA POLYMERASE ECF-TYPE SIGMA FACTO"/>
    <property type="match status" value="1"/>
</dbReference>
<dbReference type="InterPro" id="IPR014284">
    <property type="entry name" value="RNA_pol_sigma-70_dom"/>
</dbReference>
<name>R2QFN1_9ENTE</name>
<keyword evidence="2" id="KW-0805">Transcription regulation</keyword>
<keyword evidence="5" id="KW-0804">Transcription</keyword>
<feature type="coiled-coil region" evidence="6">
    <location>
        <begin position="81"/>
        <end position="108"/>
    </location>
</feature>
<dbReference type="GO" id="GO:0006352">
    <property type="term" value="P:DNA-templated transcription initiation"/>
    <property type="evidence" value="ECO:0007669"/>
    <property type="project" value="InterPro"/>
</dbReference>
<evidence type="ECO:0000313" key="9">
    <source>
        <dbReference type="Proteomes" id="UP000013782"/>
    </source>
</evidence>
<dbReference type="InterPro" id="IPR007627">
    <property type="entry name" value="RNA_pol_sigma70_r2"/>
</dbReference>
<dbReference type="HOGENOM" id="CLU_090333_1_1_9"/>
<feature type="domain" description="RNA polymerase sigma-70 region 2" evidence="7">
    <location>
        <begin position="25"/>
        <end position="92"/>
    </location>
</feature>
<organism evidence="8 9">
    <name type="scientific">Enterococcus pallens ATCC BAA-351</name>
    <dbReference type="NCBI Taxonomy" id="1158607"/>
    <lineage>
        <taxon>Bacteria</taxon>
        <taxon>Bacillati</taxon>
        <taxon>Bacillota</taxon>
        <taxon>Bacilli</taxon>
        <taxon>Lactobacillales</taxon>
        <taxon>Enterococcaceae</taxon>
        <taxon>Enterococcus</taxon>
    </lineage>
</organism>
<evidence type="ECO:0000256" key="5">
    <source>
        <dbReference type="ARBA" id="ARBA00023163"/>
    </source>
</evidence>
<evidence type="ECO:0000256" key="2">
    <source>
        <dbReference type="ARBA" id="ARBA00023015"/>
    </source>
</evidence>
<dbReference type="GO" id="GO:0003677">
    <property type="term" value="F:DNA binding"/>
    <property type="evidence" value="ECO:0007669"/>
    <property type="project" value="UniProtKB-KW"/>
</dbReference>
<keyword evidence="3" id="KW-0731">Sigma factor</keyword>
<dbReference type="STRING" id="160454.RV10_GL000489"/>
<protein>
    <submittedName>
        <fullName evidence="8">Sigma-70 family RNA polymerase sigma factor</fullName>
    </submittedName>
</protein>
<evidence type="ECO:0000256" key="3">
    <source>
        <dbReference type="ARBA" id="ARBA00023082"/>
    </source>
</evidence>
<dbReference type="GO" id="GO:0016987">
    <property type="term" value="F:sigma factor activity"/>
    <property type="evidence" value="ECO:0007669"/>
    <property type="project" value="UniProtKB-KW"/>
</dbReference>
<gene>
    <name evidence="8" type="ORF">UAU_01279</name>
</gene>
<dbReference type="InterPro" id="IPR013324">
    <property type="entry name" value="RNA_pol_sigma_r3/r4-like"/>
</dbReference>
<comment type="caution">
    <text evidence="8">The sequence shown here is derived from an EMBL/GenBank/DDBJ whole genome shotgun (WGS) entry which is preliminary data.</text>
</comment>
<evidence type="ECO:0000256" key="4">
    <source>
        <dbReference type="ARBA" id="ARBA00023125"/>
    </source>
</evidence>
<dbReference type="AlphaFoldDB" id="R2QFN1"/>
<dbReference type="InterPro" id="IPR039425">
    <property type="entry name" value="RNA_pol_sigma-70-like"/>
</dbReference>
<evidence type="ECO:0000256" key="6">
    <source>
        <dbReference type="SAM" id="Coils"/>
    </source>
</evidence>
<dbReference type="PANTHER" id="PTHR43133:SF8">
    <property type="entry name" value="RNA POLYMERASE SIGMA FACTOR HI_1459-RELATED"/>
    <property type="match status" value="1"/>
</dbReference>
<keyword evidence="6" id="KW-0175">Coiled coil</keyword>
<dbReference type="Pfam" id="PF04542">
    <property type="entry name" value="Sigma70_r2"/>
    <property type="match status" value="1"/>
</dbReference>
<evidence type="ECO:0000313" key="8">
    <source>
        <dbReference type="EMBL" id="EOH95317.1"/>
    </source>
</evidence>
<evidence type="ECO:0000256" key="1">
    <source>
        <dbReference type="ARBA" id="ARBA00010641"/>
    </source>
</evidence>
<comment type="similarity">
    <text evidence="1">Belongs to the sigma-70 factor family. ECF subfamily.</text>
</comment>
<dbReference type="eggNOG" id="COG1595">
    <property type="taxonomic scope" value="Bacteria"/>
</dbReference>
<dbReference type="PATRIC" id="fig|1158607.3.peg.1261"/>
<dbReference type="SUPFAM" id="SSF88659">
    <property type="entry name" value="Sigma3 and sigma4 domains of RNA polymerase sigma factors"/>
    <property type="match status" value="1"/>
</dbReference>
<sequence length="193" mass="22681">MEKVELHGWLKKAKLGDEEAFETLFTAYKGVVQAMKQVYYIRLFDEEDWLQEGRLALQDAIESYEYGSHVTFGLYFKQVLKNRILCELRKQEAKKRRSEKNVVSVESDGLEYFTQNLVYSEQIEEKLMIREAIENSTIEFSLIEAKIFQAYINNIELTEAAKEMGLKRSQAESALNRAKRKLKKELSYQEELL</sequence>
<reference evidence="8 9" key="1">
    <citation type="submission" date="2013-02" db="EMBL/GenBank/DDBJ databases">
        <title>The Genome Sequence of Enterococcus pallens BAA-351.</title>
        <authorList>
            <consortium name="The Broad Institute Genome Sequencing Platform"/>
            <consortium name="The Broad Institute Genome Sequencing Center for Infectious Disease"/>
            <person name="Earl A.M."/>
            <person name="Gilmore M.S."/>
            <person name="Lebreton F."/>
            <person name="Walker B."/>
            <person name="Young S.K."/>
            <person name="Zeng Q."/>
            <person name="Gargeya S."/>
            <person name="Fitzgerald M."/>
            <person name="Haas B."/>
            <person name="Abouelleil A."/>
            <person name="Alvarado L."/>
            <person name="Arachchi H.M."/>
            <person name="Berlin A.M."/>
            <person name="Chapman S.B."/>
            <person name="Dewar J."/>
            <person name="Goldberg J."/>
            <person name="Griggs A."/>
            <person name="Gujja S."/>
            <person name="Hansen M."/>
            <person name="Howarth C."/>
            <person name="Imamovic A."/>
            <person name="Larimer J."/>
            <person name="McCowan C."/>
            <person name="Murphy C."/>
            <person name="Neiman D."/>
            <person name="Pearson M."/>
            <person name="Priest M."/>
            <person name="Roberts A."/>
            <person name="Saif S."/>
            <person name="Shea T."/>
            <person name="Sisk P."/>
            <person name="Sykes S."/>
            <person name="Wortman J."/>
            <person name="Nusbaum C."/>
            <person name="Birren B."/>
        </authorList>
    </citation>
    <scope>NUCLEOTIDE SEQUENCE [LARGE SCALE GENOMIC DNA]</scope>
    <source>
        <strain evidence="8 9">ATCC BAA-351</strain>
    </source>
</reference>
<keyword evidence="4" id="KW-0238">DNA-binding</keyword>
<accession>R2QFN1</accession>
<evidence type="ECO:0000259" key="7">
    <source>
        <dbReference type="Pfam" id="PF04542"/>
    </source>
</evidence>
<dbReference type="RefSeq" id="WP_010756309.1">
    <property type="nucleotide sequence ID" value="NZ_ASWD01000002.1"/>
</dbReference>
<dbReference type="SUPFAM" id="SSF88946">
    <property type="entry name" value="Sigma2 domain of RNA polymerase sigma factors"/>
    <property type="match status" value="1"/>
</dbReference>
<keyword evidence="9" id="KW-1185">Reference proteome</keyword>